<dbReference type="GO" id="GO:0006302">
    <property type="term" value="P:double-strand break repair"/>
    <property type="evidence" value="ECO:0007669"/>
    <property type="project" value="InterPro"/>
</dbReference>
<dbReference type="EMBL" id="GU474880">
    <property type="protein sequence ID" value="ADI18044.1"/>
    <property type="molecule type" value="Genomic_DNA"/>
</dbReference>
<dbReference type="GO" id="GO:0006310">
    <property type="term" value="P:DNA recombination"/>
    <property type="evidence" value="ECO:0007669"/>
    <property type="project" value="InterPro"/>
</dbReference>
<dbReference type="PIRSF" id="PIRSF003128">
    <property type="entry name" value="RecN"/>
    <property type="match status" value="1"/>
</dbReference>
<name>E0XUF3_9ACTN</name>
<keyword evidence="3" id="KW-0547">Nucleotide-binding</keyword>
<organism evidence="11">
    <name type="scientific">uncultured actinobacterium HF0200_20K23</name>
    <dbReference type="NCBI Taxonomy" id="711001"/>
    <lineage>
        <taxon>Bacteria</taxon>
        <taxon>Bacillati</taxon>
        <taxon>Actinomycetota</taxon>
        <taxon>Actinomycetes</taxon>
        <taxon>environmental samples</taxon>
    </lineage>
</organism>
<feature type="coiled-coil region" evidence="9">
    <location>
        <begin position="307"/>
        <end position="334"/>
    </location>
</feature>
<keyword evidence="9" id="KW-0175">Coiled coil</keyword>
<dbReference type="GO" id="GO:0043590">
    <property type="term" value="C:bacterial nucleoid"/>
    <property type="evidence" value="ECO:0007669"/>
    <property type="project" value="TreeGrafter"/>
</dbReference>
<evidence type="ECO:0000256" key="1">
    <source>
        <dbReference type="ARBA" id="ARBA00009441"/>
    </source>
</evidence>
<dbReference type="GO" id="GO:0009432">
    <property type="term" value="P:SOS response"/>
    <property type="evidence" value="ECO:0007669"/>
    <property type="project" value="TreeGrafter"/>
</dbReference>
<dbReference type="AlphaFoldDB" id="E0XUF3"/>
<evidence type="ECO:0000256" key="5">
    <source>
        <dbReference type="ARBA" id="ARBA00022840"/>
    </source>
</evidence>
<dbReference type="NCBIfam" id="TIGR00634">
    <property type="entry name" value="recN"/>
    <property type="match status" value="1"/>
</dbReference>
<evidence type="ECO:0000259" key="10">
    <source>
        <dbReference type="Pfam" id="PF13476"/>
    </source>
</evidence>
<dbReference type="SUPFAM" id="SSF52540">
    <property type="entry name" value="P-loop containing nucleoside triphosphate hydrolases"/>
    <property type="match status" value="1"/>
</dbReference>
<evidence type="ECO:0000256" key="8">
    <source>
        <dbReference type="PIRNR" id="PIRNR003128"/>
    </source>
</evidence>
<dbReference type="GO" id="GO:0016887">
    <property type="term" value="F:ATP hydrolysis activity"/>
    <property type="evidence" value="ECO:0007669"/>
    <property type="project" value="InterPro"/>
</dbReference>
<evidence type="ECO:0000256" key="4">
    <source>
        <dbReference type="ARBA" id="ARBA00022763"/>
    </source>
</evidence>
<evidence type="ECO:0000256" key="3">
    <source>
        <dbReference type="ARBA" id="ARBA00022741"/>
    </source>
</evidence>
<dbReference type="PANTHER" id="PTHR11059">
    <property type="entry name" value="DNA REPAIR PROTEIN RECN"/>
    <property type="match status" value="1"/>
</dbReference>
<sequence length="531" mass="57228">MLLELSVQNLGVIESSSLVLGPGVTVLTGETGAGKTMVVQAIQLLTGGKADPSMVRNGAEQATVEGRFLTSDGGEVILRRVVPTEGRSRAYLDGGLAGMPQLTEIGLTLVDLHGQHQHQSLLQQKVQRSALDQYGKVDLEPLNEARNAERQLIEAIEELGGDTRTRAHEIDLLKFQVEEIQKAQLSDPTELDELAKLEELLADASAHIEYGSQARESISGDDGLIDALGKIIASLSDRTPYKELADRLRGLQAEVTDVATLMRDLVDSIEDDPQRLADVRERRQLLIDLQRKYGDSIEAVIEYQSEASQRLEKLQNHEANAAKLEADLIKARKQIAASSEVVATARRGAAPLFAEEVSRYLPELALENAGLSVEVRGEDPADDVEIMFRANSGSKWHGLAKVASGGELARVMLSLRLVLTSGPPSLVFDEVDAGIGGSAALAVGKALGRLGESHQVLVVTHLPQVAAFGDHHLVVDKNDDGSNVVSTVTEVEGDDRVRELARMLAGQPESASGNEHAAELLEQARLDRSHT</sequence>
<dbReference type="GO" id="GO:0005524">
    <property type="term" value="F:ATP binding"/>
    <property type="evidence" value="ECO:0007669"/>
    <property type="project" value="UniProtKB-KW"/>
</dbReference>
<comment type="similarity">
    <text evidence="1 8">Belongs to the RecN family.</text>
</comment>
<evidence type="ECO:0000256" key="7">
    <source>
        <dbReference type="ARBA" id="ARBA00033408"/>
    </source>
</evidence>
<dbReference type="InterPro" id="IPR004604">
    <property type="entry name" value="DNA_recomb/repair_RecN"/>
</dbReference>
<accession>E0XUF3</accession>
<dbReference type="Pfam" id="PF13476">
    <property type="entry name" value="AAA_23"/>
    <property type="match status" value="1"/>
</dbReference>
<proteinExistence type="inferred from homology"/>
<dbReference type="InterPro" id="IPR027417">
    <property type="entry name" value="P-loop_NTPase"/>
</dbReference>
<evidence type="ECO:0000256" key="2">
    <source>
        <dbReference type="ARBA" id="ARBA00021315"/>
    </source>
</evidence>
<dbReference type="InterPro" id="IPR038729">
    <property type="entry name" value="Rad50/SbcC_AAA"/>
</dbReference>
<comment type="function">
    <text evidence="8">May be involved in recombinational repair of damaged DNA.</text>
</comment>
<keyword evidence="6 8" id="KW-0234">DNA repair</keyword>
<evidence type="ECO:0000256" key="6">
    <source>
        <dbReference type="ARBA" id="ARBA00023204"/>
    </source>
</evidence>
<dbReference type="PANTHER" id="PTHR11059:SF0">
    <property type="entry name" value="DNA REPAIR PROTEIN RECN"/>
    <property type="match status" value="1"/>
</dbReference>
<evidence type="ECO:0000256" key="9">
    <source>
        <dbReference type="SAM" id="Coils"/>
    </source>
</evidence>
<evidence type="ECO:0000313" key="11">
    <source>
        <dbReference type="EMBL" id="ADI18044.1"/>
    </source>
</evidence>
<dbReference type="CDD" id="cd03241">
    <property type="entry name" value="ABC_RecN"/>
    <property type="match status" value="1"/>
</dbReference>
<keyword evidence="4 8" id="KW-0227">DNA damage</keyword>
<feature type="domain" description="Rad50/SbcC-type AAA" evidence="10">
    <location>
        <begin position="5"/>
        <end position="206"/>
    </location>
</feature>
<keyword evidence="5" id="KW-0067">ATP-binding</keyword>
<protein>
    <recommendedName>
        <fullName evidence="2 8">DNA repair protein RecN</fullName>
    </recommendedName>
    <alternativeName>
        <fullName evidence="7 8">Recombination protein N</fullName>
    </alternativeName>
</protein>
<reference evidence="11" key="1">
    <citation type="journal article" date="2011" name="Environ. Microbiol.">
        <title>Time-series analyses of Monterey Bay coastal microbial picoplankton using a 'genome proxy' microarray.</title>
        <authorList>
            <person name="Rich V.I."/>
            <person name="Pham V.D."/>
            <person name="Eppley J."/>
            <person name="Shi Y."/>
            <person name="DeLong E.F."/>
        </authorList>
    </citation>
    <scope>NUCLEOTIDE SEQUENCE</scope>
</reference>
<dbReference type="Gene3D" id="3.40.50.300">
    <property type="entry name" value="P-loop containing nucleotide triphosphate hydrolases"/>
    <property type="match status" value="2"/>
</dbReference>